<proteinExistence type="predicted"/>
<dbReference type="EMBL" id="JBBNAG010000010">
    <property type="protein sequence ID" value="KAK9099969.1"/>
    <property type="molecule type" value="Genomic_DNA"/>
</dbReference>
<protein>
    <submittedName>
        <fullName evidence="1">Uncharacterized protein</fullName>
    </submittedName>
</protein>
<dbReference type="AlphaFoldDB" id="A0AAP0F3L0"/>
<comment type="caution">
    <text evidence="1">The sequence shown here is derived from an EMBL/GenBank/DDBJ whole genome shotgun (WGS) entry which is preliminary data.</text>
</comment>
<dbReference type="PANTHER" id="PTHR37201">
    <property type="entry name" value="WD REPEAT PROTEIN"/>
    <property type="match status" value="1"/>
</dbReference>
<keyword evidence="2" id="KW-1185">Reference proteome</keyword>
<evidence type="ECO:0000313" key="2">
    <source>
        <dbReference type="Proteomes" id="UP001419268"/>
    </source>
</evidence>
<name>A0AAP0F3L0_9MAGN</name>
<evidence type="ECO:0000313" key="1">
    <source>
        <dbReference type="EMBL" id="KAK9099969.1"/>
    </source>
</evidence>
<reference evidence="1 2" key="1">
    <citation type="submission" date="2024-01" db="EMBL/GenBank/DDBJ databases">
        <title>Genome assemblies of Stephania.</title>
        <authorList>
            <person name="Yang L."/>
        </authorList>
    </citation>
    <scope>NUCLEOTIDE SEQUENCE [LARGE SCALE GENOMIC DNA]</scope>
    <source>
        <strain evidence="1">JXDWG</strain>
        <tissue evidence="1">Leaf</tissue>
    </source>
</reference>
<accession>A0AAP0F3L0</accession>
<gene>
    <name evidence="1" type="ORF">Scep_023399</name>
</gene>
<dbReference type="PANTHER" id="PTHR37201:SF1">
    <property type="entry name" value="WD REPEAT PROTEIN"/>
    <property type="match status" value="1"/>
</dbReference>
<organism evidence="1 2">
    <name type="scientific">Stephania cephalantha</name>
    <dbReference type="NCBI Taxonomy" id="152367"/>
    <lineage>
        <taxon>Eukaryota</taxon>
        <taxon>Viridiplantae</taxon>
        <taxon>Streptophyta</taxon>
        <taxon>Embryophyta</taxon>
        <taxon>Tracheophyta</taxon>
        <taxon>Spermatophyta</taxon>
        <taxon>Magnoliopsida</taxon>
        <taxon>Ranunculales</taxon>
        <taxon>Menispermaceae</taxon>
        <taxon>Menispermoideae</taxon>
        <taxon>Cissampelideae</taxon>
        <taxon>Stephania</taxon>
    </lineage>
</organism>
<dbReference type="Proteomes" id="UP001419268">
    <property type="component" value="Unassembled WGS sequence"/>
</dbReference>
<sequence length="387" mass="43687">MATTHQNPFKTLIPQIHSQTSKTSPKISTFFLSSKFKDVSQRSGNRRILNLGRKSVSWGEIGAVNGRNEGYLSRWDEKPYLVLPGGGRAYLDEQDVVAFIDPPKELIPLDSSSFNPAAYLWKKIGDIPEERRHRLLYLLKPRLISKLWEIAGTRFENPNLINKSASSLLSDGGNTLLVEFWNCRKTGGPVTVAWIDFFKKIGPILKVNLSYYLFQAIFRGQNGETYGRLIIGNFHINLAFSHVPVRTCMPIKINVSRCCSSDLMMLSYQPSAYTGGSILGGVANSYSPLYFTMSKCQEVMATEQPCDLAYEFGDGLLDLNDYPQGFPTPVKHPWPFNDYLVMYLRHVGPGVMVAQAWQEGKSLQQLPKKFCGEILMVRDYTAPNEYQ</sequence>